<name>T0ZWH9_9ZZZZ</name>
<dbReference type="InterPro" id="IPR036191">
    <property type="entry name" value="RRF_sf"/>
</dbReference>
<evidence type="ECO:0000256" key="2">
    <source>
        <dbReference type="ARBA" id="ARBA00005912"/>
    </source>
</evidence>
<comment type="caution">
    <text evidence="6">The sequence shown here is derived from an EMBL/GenBank/DDBJ whole genome shotgun (WGS) entry which is preliminary data.</text>
</comment>
<accession>T0ZWH9</accession>
<dbReference type="CDD" id="cd00520">
    <property type="entry name" value="RRF"/>
    <property type="match status" value="1"/>
</dbReference>
<evidence type="ECO:0000256" key="4">
    <source>
        <dbReference type="ARBA" id="ARBA00022917"/>
    </source>
</evidence>
<dbReference type="Gene3D" id="3.30.1360.40">
    <property type="match status" value="1"/>
</dbReference>
<comment type="subcellular location">
    <subcellularLocation>
        <location evidence="1">Cytoplasm</location>
    </subcellularLocation>
</comment>
<dbReference type="InterPro" id="IPR023584">
    <property type="entry name" value="Ribosome_recyc_fac_dom"/>
</dbReference>
<evidence type="ECO:0000256" key="1">
    <source>
        <dbReference type="ARBA" id="ARBA00004496"/>
    </source>
</evidence>
<reference evidence="6" key="2">
    <citation type="journal article" date="2014" name="ISME J.">
        <title>Microbial stratification in low pH oxic and suboxic macroscopic growths along an acid mine drainage.</title>
        <authorList>
            <person name="Mendez-Garcia C."/>
            <person name="Mesa V."/>
            <person name="Sprenger R.R."/>
            <person name="Richter M."/>
            <person name="Diez M.S."/>
            <person name="Solano J."/>
            <person name="Bargiela R."/>
            <person name="Golyshina O.V."/>
            <person name="Manteca A."/>
            <person name="Ramos J.L."/>
            <person name="Gallego J.R."/>
            <person name="Llorente I."/>
            <person name="Martins Dos Santos V.A."/>
            <person name="Jensen O.N."/>
            <person name="Pelaez A.I."/>
            <person name="Sanchez J."/>
            <person name="Ferrer M."/>
        </authorList>
    </citation>
    <scope>NUCLEOTIDE SEQUENCE</scope>
</reference>
<sequence length="188" mass="21335">MNTMLDDLQKTTRERMQKARLNLTEAFARIRTGRAQPGLLDSVVVNVYDQSMPLKQLASIAATDARTLTITPWDKTTMAAIEKALRASDLGLNPVITGHLIRVPLPALNEERRRELVKVVRHESELARVAVRNIRRDALGRLKQALKDKEITEDEERRAGDLLQKMTDGLVSKIDQELMRKEAELMEV</sequence>
<dbReference type="AlphaFoldDB" id="T0ZWH9"/>
<dbReference type="GO" id="GO:0002184">
    <property type="term" value="P:cytoplasmic translational termination"/>
    <property type="evidence" value="ECO:0007669"/>
    <property type="project" value="TreeGrafter"/>
</dbReference>
<protein>
    <submittedName>
        <fullName evidence="6">Ribosome recycling factor</fullName>
    </submittedName>
</protein>
<dbReference type="EMBL" id="AUZY01011541">
    <property type="protein sequence ID" value="EQD34290.1"/>
    <property type="molecule type" value="Genomic_DNA"/>
</dbReference>
<dbReference type="FunFam" id="3.30.1360.40:FF:000001">
    <property type="entry name" value="Ribosome-recycling factor"/>
    <property type="match status" value="1"/>
</dbReference>
<dbReference type="InterPro" id="IPR002661">
    <property type="entry name" value="Ribosome_recyc_fac"/>
</dbReference>
<dbReference type="FunFam" id="1.10.132.20:FF:000001">
    <property type="entry name" value="Ribosome-recycling factor"/>
    <property type="match status" value="1"/>
</dbReference>
<dbReference type="Pfam" id="PF01765">
    <property type="entry name" value="RRF"/>
    <property type="match status" value="1"/>
</dbReference>
<dbReference type="PANTHER" id="PTHR20982:SF3">
    <property type="entry name" value="MITOCHONDRIAL RIBOSOME RECYCLING FACTOR PSEUDO 1"/>
    <property type="match status" value="1"/>
</dbReference>
<dbReference type="NCBIfam" id="TIGR00496">
    <property type="entry name" value="frr"/>
    <property type="match status" value="1"/>
</dbReference>
<dbReference type="HAMAP" id="MF_00040">
    <property type="entry name" value="RRF"/>
    <property type="match status" value="1"/>
</dbReference>
<dbReference type="SUPFAM" id="SSF55194">
    <property type="entry name" value="Ribosome recycling factor, RRF"/>
    <property type="match status" value="1"/>
</dbReference>
<keyword evidence="4" id="KW-0648">Protein biosynthesis</keyword>
<gene>
    <name evidence="6" type="ORF">B1B_17285</name>
</gene>
<evidence type="ECO:0000259" key="5">
    <source>
        <dbReference type="Pfam" id="PF01765"/>
    </source>
</evidence>
<proteinExistence type="inferred from homology"/>
<keyword evidence="3" id="KW-0963">Cytoplasm</keyword>
<evidence type="ECO:0000256" key="3">
    <source>
        <dbReference type="ARBA" id="ARBA00022490"/>
    </source>
</evidence>
<dbReference type="Gene3D" id="1.10.132.20">
    <property type="entry name" value="Ribosome-recycling factor"/>
    <property type="match status" value="1"/>
</dbReference>
<comment type="similarity">
    <text evidence="2">Belongs to the RRF family.</text>
</comment>
<reference evidence="6" key="1">
    <citation type="submission" date="2013-08" db="EMBL/GenBank/DDBJ databases">
        <authorList>
            <person name="Mendez C."/>
            <person name="Richter M."/>
            <person name="Ferrer M."/>
            <person name="Sanchez J."/>
        </authorList>
    </citation>
    <scope>NUCLEOTIDE SEQUENCE</scope>
</reference>
<feature type="domain" description="Ribosome recycling factor" evidence="5">
    <location>
        <begin position="24"/>
        <end position="186"/>
    </location>
</feature>
<organism evidence="6">
    <name type="scientific">mine drainage metagenome</name>
    <dbReference type="NCBI Taxonomy" id="410659"/>
    <lineage>
        <taxon>unclassified sequences</taxon>
        <taxon>metagenomes</taxon>
        <taxon>ecological metagenomes</taxon>
    </lineage>
</organism>
<dbReference type="PANTHER" id="PTHR20982">
    <property type="entry name" value="RIBOSOME RECYCLING FACTOR"/>
    <property type="match status" value="1"/>
</dbReference>
<dbReference type="GO" id="GO:0005829">
    <property type="term" value="C:cytosol"/>
    <property type="evidence" value="ECO:0007669"/>
    <property type="project" value="GOC"/>
</dbReference>
<dbReference type="GO" id="GO:0043023">
    <property type="term" value="F:ribosomal large subunit binding"/>
    <property type="evidence" value="ECO:0007669"/>
    <property type="project" value="TreeGrafter"/>
</dbReference>
<evidence type="ECO:0000313" key="6">
    <source>
        <dbReference type="EMBL" id="EQD34290.1"/>
    </source>
</evidence>